<dbReference type="PROSITE" id="PS50097">
    <property type="entry name" value="BTB"/>
    <property type="match status" value="1"/>
</dbReference>
<dbReference type="SUPFAM" id="SSF54695">
    <property type="entry name" value="POZ domain"/>
    <property type="match status" value="1"/>
</dbReference>
<feature type="non-terminal residue" evidence="2">
    <location>
        <position position="109"/>
    </location>
</feature>
<gene>
    <name evidence="2" type="ORF">DM02DRAFT_472026</name>
</gene>
<evidence type="ECO:0000313" key="2">
    <source>
        <dbReference type="EMBL" id="PVH91437.1"/>
    </source>
</evidence>
<name>A0A2V1D064_9PLEO</name>
<evidence type="ECO:0000259" key="1">
    <source>
        <dbReference type="PROSITE" id="PS50097"/>
    </source>
</evidence>
<dbReference type="STRING" id="97972.A0A2V1D064"/>
<accession>A0A2V1D064</accession>
<keyword evidence="3" id="KW-1185">Reference proteome</keyword>
<reference evidence="2 3" key="1">
    <citation type="journal article" date="2018" name="Sci. Rep.">
        <title>Comparative genomics provides insights into the lifestyle and reveals functional heterogeneity of dark septate endophytic fungi.</title>
        <authorList>
            <person name="Knapp D.G."/>
            <person name="Nemeth J.B."/>
            <person name="Barry K."/>
            <person name="Hainaut M."/>
            <person name="Henrissat B."/>
            <person name="Johnson J."/>
            <person name="Kuo A."/>
            <person name="Lim J.H.P."/>
            <person name="Lipzen A."/>
            <person name="Nolan M."/>
            <person name="Ohm R.A."/>
            <person name="Tamas L."/>
            <person name="Grigoriev I.V."/>
            <person name="Spatafora J.W."/>
            <person name="Nagy L.G."/>
            <person name="Kovacs G.M."/>
        </authorList>
    </citation>
    <scope>NUCLEOTIDE SEQUENCE [LARGE SCALE GENOMIC DNA]</scope>
    <source>
        <strain evidence="2 3">DSE2036</strain>
    </source>
</reference>
<feature type="non-terminal residue" evidence="2">
    <location>
        <position position="1"/>
    </location>
</feature>
<dbReference type="OrthoDB" id="3740133at2759"/>
<dbReference type="GO" id="GO:0051260">
    <property type="term" value="P:protein homooligomerization"/>
    <property type="evidence" value="ECO:0007669"/>
    <property type="project" value="InterPro"/>
</dbReference>
<feature type="domain" description="BTB" evidence="1">
    <location>
        <begin position="1"/>
        <end position="66"/>
    </location>
</feature>
<evidence type="ECO:0000313" key="3">
    <source>
        <dbReference type="Proteomes" id="UP000244855"/>
    </source>
</evidence>
<dbReference type="InterPro" id="IPR011333">
    <property type="entry name" value="SKP1/BTB/POZ_sf"/>
</dbReference>
<dbReference type="Proteomes" id="UP000244855">
    <property type="component" value="Unassembled WGS sequence"/>
</dbReference>
<dbReference type="InterPro" id="IPR000210">
    <property type="entry name" value="BTB/POZ_dom"/>
</dbReference>
<dbReference type="Pfam" id="PF02214">
    <property type="entry name" value="BTB_2"/>
    <property type="match status" value="1"/>
</dbReference>
<sequence length="109" mass="13072">ITIKTSQRSFVTDPERWLGQSEYFKNLFSGDWGDKQDDGSYFIETDAHIFEHVLRYLRTGVLPIFYDNSAGHNFPLYQALLNEAMYFAIKRLQRWLRERKYLDAVKIHY</sequence>
<proteinExistence type="predicted"/>
<protein>
    <recommendedName>
        <fullName evidence="1">BTB domain-containing protein</fullName>
    </recommendedName>
</protein>
<dbReference type="AlphaFoldDB" id="A0A2V1D064"/>
<dbReference type="InterPro" id="IPR003131">
    <property type="entry name" value="T1-type_BTB"/>
</dbReference>
<organism evidence="2 3">
    <name type="scientific">Periconia macrospinosa</name>
    <dbReference type="NCBI Taxonomy" id="97972"/>
    <lineage>
        <taxon>Eukaryota</taxon>
        <taxon>Fungi</taxon>
        <taxon>Dikarya</taxon>
        <taxon>Ascomycota</taxon>
        <taxon>Pezizomycotina</taxon>
        <taxon>Dothideomycetes</taxon>
        <taxon>Pleosporomycetidae</taxon>
        <taxon>Pleosporales</taxon>
        <taxon>Massarineae</taxon>
        <taxon>Periconiaceae</taxon>
        <taxon>Periconia</taxon>
    </lineage>
</organism>
<dbReference type="Gene3D" id="3.30.710.10">
    <property type="entry name" value="Potassium Channel Kv1.1, Chain A"/>
    <property type="match status" value="1"/>
</dbReference>
<dbReference type="EMBL" id="KZ805866">
    <property type="protein sequence ID" value="PVH91437.1"/>
    <property type="molecule type" value="Genomic_DNA"/>
</dbReference>